<evidence type="ECO:0000256" key="1">
    <source>
        <dbReference type="SAM" id="MobiDB-lite"/>
    </source>
</evidence>
<dbReference type="EMBL" id="VVYX01000074">
    <property type="protein sequence ID" value="KAA5412247.1"/>
    <property type="molecule type" value="Genomic_DNA"/>
</dbReference>
<feature type="compositionally biased region" description="Basic and acidic residues" evidence="1">
    <location>
        <begin position="13"/>
        <end position="23"/>
    </location>
</feature>
<evidence type="ECO:0000313" key="2">
    <source>
        <dbReference type="EMBL" id="KAA5412247.1"/>
    </source>
</evidence>
<reference evidence="2 3" key="1">
    <citation type="journal article" date="2019" name="Nat. Med.">
        <title>A library of human gut bacterial isolates paired with longitudinal multiomics data enables mechanistic microbiome research.</title>
        <authorList>
            <person name="Poyet M."/>
            <person name="Groussin M."/>
            <person name="Gibbons S.M."/>
            <person name="Avila-Pacheco J."/>
            <person name="Jiang X."/>
            <person name="Kearney S.M."/>
            <person name="Perrotta A.R."/>
            <person name="Berdy B."/>
            <person name="Zhao S."/>
            <person name="Lieberman T.D."/>
            <person name="Swanson P.K."/>
            <person name="Smith M."/>
            <person name="Roesemann S."/>
            <person name="Alexander J.E."/>
            <person name="Rich S.A."/>
            <person name="Livny J."/>
            <person name="Vlamakis H."/>
            <person name="Clish C."/>
            <person name="Bullock K."/>
            <person name="Deik A."/>
            <person name="Scott J."/>
            <person name="Pierce K.A."/>
            <person name="Xavier R.J."/>
            <person name="Alm E.J."/>
        </authorList>
    </citation>
    <scope>NUCLEOTIDE SEQUENCE [LARGE SCALE GENOMIC DNA]</scope>
    <source>
        <strain evidence="2 3">BIOML-A8</strain>
    </source>
</reference>
<feature type="non-terminal residue" evidence="2">
    <location>
        <position position="1"/>
    </location>
</feature>
<organism evidence="2 3">
    <name type="scientific">Bacteroides cellulosilyticus</name>
    <dbReference type="NCBI Taxonomy" id="246787"/>
    <lineage>
        <taxon>Bacteria</taxon>
        <taxon>Pseudomonadati</taxon>
        <taxon>Bacteroidota</taxon>
        <taxon>Bacteroidia</taxon>
        <taxon>Bacteroidales</taxon>
        <taxon>Bacteroidaceae</taxon>
        <taxon>Bacteroides</taxon>
    </lineage>
</organism>
<feature type="region of interest" description="Disordered" evidence="1">
    <location>
        <begin position="1"/>
        <end position="33"/>
    </location>
</feature>
<comment type="caution">
    <text evidence="2">The sequence shown here is derived from an EMBL/GenBank/DDBJ whole genome shotgun (WGS) entry which is preliminary data.</text>
</comment>
<accession>A0A6L3JQR6</accession>
<sequence length="33" mass="3913">QVLEINQAPQRKKQLEEELDQPRKKSRGFGMVM</sequence>
<dbReference type="Proteomes" id="UP000482653">
    <property type="component" value="Unassembled WGS sequence"/>
</dbReference>
<evidence type="ECO:0000313" key="3">
    <source>
        <dbReference type="Proteomes" id="UP000482653"/>
    </source>
</evidence>
<gene>
    <name evidence="2" type="ORF">F2Y87_28070</name>
</gene>
<protein>
    <submittedName>
        <fullName evidence="2">Clindamycin resistance transfer factor BtgB</fullName>
    </submittedName>
</protein>
<dbReference type="AlphaFoldDB" id="A0A6L3JQR6"/>
<name>A0A6L3JQR6_9BACE</name>
<proteinExistence type="predicted"/>